<name>A0A0G0PW57_9BACT</name>
<dbReference type="GO" id="GO:0005524">
    <property type="term" value="F:ATP binding"/>
    <property type="evidence" value="ECO:0007669"/>
    <property type="project" value="UniProtKB-KW"/>
</dbReference>
<feature type="binding site" evidence="2">
    <location>
        <begin position="169"/>
        <end position="176"/>
    </location>
    <ligand>
        <name>ATP</name>
        <dbReference type="ChEBI" id="CHEBI:30616"/>
    </ligand>
</feature>
<dbReference type="AlphaFoldDB" id="A0A0G0PW57"/>
<dbReference type="InterPro" id="IPR003812">
    <property type="entry name" value="Fido"/>
</dbReference>
<evidence type="ECO:0000313" key="4">
    <source>
        <dbReference type="EMBL" id="KKR32123.1"/>
    </source>
</evidence>
<accession>A0A0G0PW57</accession>
<dbReference type="Proteomes" id="UP000034539">
    <property type="component" value="Unassembled WGS sequence"/>
</dbReference>
<dbReference type="Gene3D" id="1.10.3290.10">
    <property type="entry name" value="Fido-like domain"/>
    <property type="match status" value="1"/>
</dbReference>
<evidence type="ECO:0000313" key="5">
    <source>
        <dbReference type="Proteomes" id="UP000034539"/>
    </source>
</evidence>
<feature type="active site" evidence="1">
    <location>
        <position position="165"/>
    </location>
</feature>
<dbReference type="InterPro" id="IPR036597">
    <property type="entry name" value="Fido-like_dom_sf"/>
</dbReference>
<dbReference type="PANTHER" id="PTHR13504:SF38">
    <property type="entry name" value="FIDO DOMAIN-CONTAINING PROTEIN"/>
    <property type="match status" value="1"/>
</dbReference>
<dbReference type="Pfam" id="PF02661">
    <property type="entry name" value="Fic"/>
    <property type="match status" value="1"/>
</dbReference>
<dbReference type="InterPro" id="IPR040198">
    <property type="entry name" value="Fido_containing"/>
</dbReference>
<organism evidence="4 5">
    <name type="scientific">Candidatus Gottesmanbacteria bacterium GW2011_GWC2_39_8</name>
    <dbReference type="NCBI Taxonomy" id="1618450"/>
    <lineage>
        <taxon>Bacteria</taxon>
        <taxon>Candidatus Gottesmaniibacteriota</taxon>
    </lineage>
</organism>
<evidence type="ECO:0000259" key="3">
    <source>
        <dbReference type="PROSITE" id="PS51459"/>
    </source>
</evidence>
<dbReference type="PROSITE" id="PS51459">
    <property type="entry name" value="FIDO"/>
    <property type="match status" value="1"/>
</dbReference>
<sequence length="238" mass="27881">MIEFYHKSDVVDNLWAEYKKTSEFKTDPSLIGIRQDHPIVIRREEEGLKRIINILEKELGNSKVLYLKKLQQRVPGEWVKEWLSYHKILFERVLDVCGVYRRKEVWFDTLEASEKEYKIPKSILVPARMSELAVNVCNLLKPREANINDKLRIMARVHFEFIRIHPFVDGNGRVGRMIIDQLCLAFSLPTIMGGYPRADIKQRRAYHDAIKESCNDPNSTKLVQWISSKLEEKAKLLG</sequence>
<reference evidence="4 5" key="1">
    <citation type="journal article" date="2015" name="Nature">
        <title>rRNA introns, odd ribosomes, and small enigmatic genomes across a large radiation of phyla.</title>
        <authorList>
            <person name="Brown C.T."/>
            <person name="Hug L.A."/>
            <person name="Thomas B.C."/>
            <person name="Sharon I."/>
            <person name="Castelle C.J."/>
            <person name="Singh A."/>
            <person name="Wilkins M.J."/>
            <person name="Williams K.H."/>
            <person name="Banfield J.F."/>
        </authorList>
    </citation>
    <scope>NUCLEOTIDE SEQUENCE [LARGE SCALE GENOMIC DNA]</scope>
</reference>
<dbReference type="EMBL" id="LBXN01000051">
    <property type="protein sequence ID" value="KKR32123.1"/>
    <property type="molecule type" value="Genomic_DNA"/>
</dbReference>
<evidence type="ECO:0000256" key="2">
    <source>
        <dbReference type="PIRSR" id="PIRSR640198-2"/>
    </source>
</evidence>
<evidence type="ECO:0000256" key="1">
    <source>
        <dbReference type="PIRSR" id="PIRSR640198-1"/>
    </source>
</evidence>
<gene>
    <name evidence="4" type="ORF">UT63_C0051G0005</name>
</gene>
<dbReference type="SUPFAM" id="SSF140931">
    <property type="entry name" value="Fic-like"/>
    <property type="match status" value="1"/>
</dbReference>
<comment type="caution">
    <text evidence="4">The sequence shown here is derived from an EMBL/GenBank/DDBJ whole genome shotgun (WGS) entry which is preliminary data.</text>
</comment>
<proteinExistence type="predicted"/>
<keyword evidence="2" id="KW-0067">ATP-binding</keyword>
<feature type="domain" description="Fido" evidence="3">
    <location>
        <begin position="77"/>
        <end position="228"/>
    </location>
</feature>
<protein>
    <submittedName>
        <fullName evidence="4">Filamentation induced by cAMP protein Fic</fullName>
    </submittedName>
</protein>
<keyword evidence="2" id="KW-0547">Nucleotide-binding</keyword>
<dbReference type="PANTHER" id="PTHR13504">
    <property type="entry name" value="FIDO DOMAIN-CONTAINING PROTEIN DDB_G0283145"/>
    <property type="match status" value="1"/>
</dbReference>